<feature type="compositionally biased region" description="Pro residues" evidence="1">
    <location>
        <begin position="1"/>
        <end position="16"/>
    </location>
</feature>
<feature type="region of interest" description="Disordered" evidence="1">
    <location>
        <begin position="1"/>
        <end position="203"/>
    </location>
</feature>
<dbReference type="AlphaFoldDB" id="A0A8C0T6Y3"/>
<dbReference type="Proteomes" id="UP000694542">
    <property type="component" value="Chromosome 29"/>
</dbReference>
<feature type="compositionally biased region" description="Pro residues" evidence="1">
    <location>
        <begin position="176"/>
        <end position="192"/>
    </location>
</feature>
<protein>
    <submittedName>
        <fullName evidence="2">Uncharacterized protein</fullName>
    </submittedName>
</protein>
<feature type="compositionally biased region" description="Basic and acidic residues" evidence="1">
    <location>
        <begin position="46"/>
        <end position="66"/>
    </location>
</feature>
<accession>A0A8C0T6Y3</accession>
<evidence type="ECO:0000313" key="3">
    <source>
        <dbReference type="Proteomes" id="UP000694542"/>
    </source>
</evidence>
<sequence>PRLPAPPLPRPAPPLPEARTPTAPQLRDRGSPGLREAPPPAPPARPDAHGDAQRTGRVTESERAEGGTRGSPGAAPAHLGPRAASDARLPPRTRAPSRLLSPAERTQLPAGLSRAGPRSQSPPPPPPPPAARPPGRPARCASRRFNGRGSAAGSPRSARAPPRPRPRPRPAALHPGPAPPRPASCPAPPPAPSRRAAGAVPRRAAGRWVAAFGLSAATLCPAILPDLEACKTNGMQAFTQGHNEQQQHQSPVKKERIKYSRDFLLKLSSVSICRKKPDFLPDHPIVLQKPENHQSFK</sequence>
<dbReference type="Ensembl" id="ENSCAFT00040036381.1">
    <property type="protein sequence ID" value="ENSCAFP00040031675.1"/>
    <property type="gene ID" value="ENSCAFG00040019662.1"/>
</dbReference>
<feature type="compositionally biased region" description="Pro residues" evidence="1">
    <location>
        <begin position="120"/>
        <end position="136"/>
    </location>
</feature>
<feature type="compositionally biased region" description="Low complexity" evidence="1">
    <location>
        <begin position="193"/>
        <end position="203"/>
    </location>
</feature>
<evidence type="ECO:0000313" key="2">
    <source>
        <dbReference type="Ensembl" id="ENSCAFP00040031675.1"/>
    </source>
</evidence>
<reference evidence="2" key="1">
    <citation type="submission" date="2018-10" db="EMBL/GenBank/DDBJ databases">
        <title>De novo assembly of a Great Dane genome.</title>
        <authorList>
            <person name="Kidd J.M."/>
            <person name="Pendleton A.L."/>
            <person name="Shen F."/>
            <person name="Emery S."/>
        </authorList>
    </citation>
    <scope>NUCLEOTIDE SEQUENCE [LARGE SCALE GENOMIC DNA]</scope>
    <source>
        <strain evidence="2">Great Dane</strain>
    </source>
</reference>
<dbReference type="PANTHER" id="PTHR12669:SF15">
    <property type="entry name" value="CHROMOSOME 8 OPEN READING FRAME 88"/>
    <property type="match status" value="1"/>
</dbReference>
<evidence type="ECO:0000256" key="1">
    <source>
        <dbReference type="SAM" id="MobiDB-lite"/>
    </source>
</evidence>
<feature type="compositionally biased region" description="Low complexity" evidence="1">
    <location>
        <begin position="147"/>
        <end position="160"/>
    </location>
</feature>
<dbReference type="PANTHER" id="PTHR12669">
    <property type="entry name" value="EUKARYOTIC TRANSLATION INITIATION FACTOR 4E-BINDING PROTEIN"/>
    <property type="match status" value="1"/>
</dbReference>
<name>A0A8C0T6Y3_CANLF</name>
<proteinExistence type="predicted"/>
<reference evidence="2" key="2">
    <citation type="submission" date="2025-08" db="UniProtKB">
        <authorList>
            <consortium name="Ensembl"/>
        </authorList>
    </citation>
    <scope>IDENTIFICATION</scope>
</reference>
<organism evidence="2 3">
    <name type="scientific">Canis lupus familiaris</name>
    <name type="common">Dog</name>
    <name type="synonym">Canis familiaris</name>
    <dbReference type="NCBI Taxonomy" id="9615"/>
    <lineage>
        <taxon>Eukaryota</taxon>
        <taxon>Metazoa</taxon>
        <taxon>Chordata</taxon>
        <taxon>Craniata</taxon>
        <taxon>Vertebrata</taxon>
        <taxon>Euteleostomi</taxon>
        <taxon>Mammalia</taxon>
        <taxon>Eutheria</taxon>
        <taxon>Laurasiatheria</taxon>
        <taxon>Carnivora</taxon>
        <taxon>Caniformia</taxon>
        <taxon>Canidae</taxon>
        <taxon>Canis</taxon>
    </lineage>
</organism>